<accession>A0A0K6G395</accession>
<evidence type="ECO:0000256" key="4">
    <source>
        <dbReference type="ARBA" id="ARBA00023136"/>
    </source>
</evidence>
<reference evidence="8 9" key="1">
    <citation type="submission" date="2015-07" db="EMBL/GenBank/DDBJ databases">
        <authorList>
            <person name="Noorani M."/>
        </authorList>
    </citation>
    <scope>NUCLEOTIDE SEQUENCE [LARGE SCALE GENOMIC DNA]</scope>
    <source>
        <strain evidence="8">BBA 69670</strain>
    </source>
</reference>
<evidence type="ECO:0000256" key="5">
    <source>
        <dbReference type="SAM" id="MobiDB-lite"/>
    </source>
</evidence>
<keyword evidence="4 6" id="KW-0472">Membrane</keyword>
<dbReference type="InterPro" id="IPR007568">
    <property type="entry name" value="RTA1"/>
</dbReference>
<dbReference type="AlphaFoldDB" id="A0A0K6G395"/>
<dbReference type="PANTHER" id="PTHR31465">
    <property type="entry name" value="PROTEIN RTA1-RELATED"/>
    <property type="match status" value="1"/>
</dbReference>
<feature type="transmembrane region" description="Helical" evidence="6">
    <location>
        <begin position="262"/>
        <end position="282"/>
    </location>
</feature>
<evidence type="ECO:0008006" key="10">
    <source>
        <dbReference type="Google" id="ProtNLM"/>
    </source>
</evidence>
<feature type="transmembrane region" description="Helical" evidence="6">
    <location>
        <begin position="69"/>
        <end position="86"/>
    </location>
</feature>
<evidence type="ECO:0000256" key="2">
    <source>
        <dbReference type="ARBA" id="ARBA00022692"/>
    </source>
</evidence>
<dbReference type="Pfam" id="PF04479">
    <property type="entry name" value="RTA1"/>
    <property type="match status" value="1"/>
</dbReference>
<feature type="signal peptide" evidence="7">
    <location>
        <begin position="1"/>
        <end position="20"/>
    </location>
</feature>
<name>A0A0K6G395_9AGAM</name>
<keyword evidence="7" id="KW-0732">Signal</keyword>
<keyword evidence="9" id="KW-1185">Reference proteome</keyword>
<dbReference type="GO" id="GO:0016020">
    <property type="term" value="C:membrane"/>
    <property type="evidence" value="ECO:0007669"/>
    <property type="project" value="UniProtKB-SubCell"/>
</dbReference>
<evidence type="ECO:0000313" key="9">
    <source>
        <dbReference type="Proteomes" id="UP000044841"/>
    </source>
</evidence>
<keyword evidence="3 6" id="KW-1133">Transmembrane helix</keyword>
<feature type="transmembrane region" description="Helical" evidence="6">
    <location>
        <begin position="44"/>
        <end position="62"/>
    </location>
</feature>
<organism evidence="8 9">
    <name type="scientific">Rhizoctonia solani</name>
    <dbReference type="NCBI Taxonomy" id="456999"/>
    <lineage>
        <taxon>Eukaryota</taxon>
        <taxon>Fungi</taxon>
        <taxon>Dikarya</taxon>
        <taxon>Basidiomycota</taxon>
        <taxon>Agaricomycotina</taxon>
        <taxon>Agaricomycetes</taxon>
        <taxon>Cantharellales</taxon>
        <taxon>Ceratobasidiaceae</taxon>
        <taxon>Rhizoctonia</taxon>
    </lineage>
</organism>
<feature type="transmembrane region" description="Helical" evidence="6">
    <location>
        <begin position="142"/>
        <end position="164"/>
    </location>
</feature>
<comment type="subcellular location">
    <subcellularLocation>
        <location evidence="1">Membrane</location>
        <topology evidence="1">Multi-pass membrane protein</topology>
    </subcellularLocation>
</comment>
<evidence type="ECO:0000256" key="1">
    <source>
        <dbReference type="ARBA" id="ARBA00004141"/>
    </source>
</evidence>
<dbReference type="PANTHER" id="PTHR31465:SF1">
    <property type="entry name" value="PROTEIN RTA1-RELATED"/>
    <property type="match status" value="1"/>
</dbReference>
<feature type="transmembrane region" description="Helical" evidence="6">
    <location>
        <begin position="98"/>
        <end position="122"/>
    </location>
</feature>
<dbReference type="Proteomes" id="UP000044841">
    <property type="component" value="Unassembled WGS sequence"/>
</dbReference>
<evidence type="ECO:0000256" key="6">
    <source>
        <dbReference type="SAM" id="Phobius"/>
    </source>
</evidence>
<dbReference type="EMBL" id="CYGV01001308">
    <property type="protein sequence ID" value="CUA72727.1"/>
    <property type="molecule type" value="Genomic_DNA"/>
</dbReference>
<feature type="transmembrane region" description="Helical" evidence="6">
    <location>
        <begin position="220"/>
        <end position="242"/>
    </location>
</feature>
<evidence type="ECO:0000256" key="7">
    <source>
        <dbReference type="SAM" id="SignalP"/>
    </source>
</evidence>
<feature type="transmembrane region" description="Helical" evidence="6">
    <location>
        <begin position="176"/>
        <end position="199"/>
    </location>
</feature>
<proteinExistence type="predicted"/>
<feature type="chain" id="PRO_5005502931" description="RTA1-domain-containing protein" evidence="7">
    <location>
        <begin position="21"/>
        <end position="327"/>
    </location>
</feature>
<feature type="compositionally biased region" description="Basic and acidic residues" evidence="5">
    <location>
        <begin position="309"/>
        <end position="327"/>
    </location>
</feature>
<gene>
    <name evidence="8" type="ORF">RSOLAG22IIIB_10263</name>
</gene>
<feature type="region of interest" description="Disordered" evidence="5">
    <location>
        <begin position="305"/>
        <end position="327"/>
    </location>
</feature>
<evidence type="ECO:0000313" key="8">
    <source>
        <dbReference type="EMBL" id="CUA72727.1"/>
    </source>
</evidence>
<evidence type="ECO:0000256" key="3">
    <source>
        <dbReference type="ARBA" id="ARBA00022989"/>
    </source>
</evidence>
<protein>
    <recommendedName>
        <fullName evidence="10">RTA1-domain-containing protein</fullName>
    </recommendedName>
</protein>
<keyword evidence="2 6" id="KW-0812">Transmembrane</keyword>
<sequence>MTATRTLLLGLLFNSLCALAQESSTDPKISPRNPLHYIPNKPLAVVAGILYLAIPAICLLWCRKRWARYMLTIMIGGVCYAIGLFLRLPFGDNSDKLGFYIVMNMFTVLSPCAFIATVYMLLGRLALHLDADEYLLVKSRIITKLFLTSDIVTLLIQAGGGSMAASASAGKIGSKIFLIGLIIQLISFCAYMVVFAVFLHRMKVNRPGECVLPRNSAEFFSHWTALAGALIISCIGILIRSIFRTIENAQGFAGYLATHEVYFYVLDTLPLFIAILVFVVTWPPMYLTQYGRTGSADTAVEIGMSSNEQKYREPRRHGESGPKGRAR</sequence>